<dbReference type="InterPro" id="IPR023214">
    <property type="entry name" value="HAD_sf"/>
</dbReference>
<dbReference type="AlphaFoldDB" id="A0A938BNH8"/>
<sequence length="239" mass="25974">MDARLDAVLFDLFYTLIDMRRVSSGISTPEALGIDPAIWSRKVMEDSPHHALGTEVDAVESVRVIAHAIDASLPLARIRAAAAARPARFREALLRVDPQVLAALARIRSLGLKLGLISNAGLDEVASWDDSPLAPLFDAALFSCHEKLMKPDAAMYLRATERLGVRPENCLFVGDGGSSEHEGANAVGMRTVLFLALLQETYPETAARRPRVTRWVIDSFADLVALVEALGRDHEPGKA</sequence>
<gene>
    <name evidence="2" type="ORF">FJY75_05175</name>
</gene>
<dbReference type="PRINTS" id="PR00413">
    <property type="entry name" value="HADHALOGNASE"/>
</dbReference>
<evidence type="ECO:0000313" key="2">
    <source>
        <dbReference type="EMBL" id="MBM3317223.1"/>
    </source>
</evidence>
<dbReference type="InterPro" id="IPR036412">
    <property type="entry name" value="HAD-like_sf"/>
</dbReference>
<dbReference type="Pfam" id="PF00702">
    <property type="entry name" value="Hydrolase"/>
    <property type="match status" value="1"/>
</dbReference>
<dbReference type="Proteomes" id="UP000748308">
    <property type="component" value="Unassembled WGS sequence"/>
</dbReference>
<evidence type="ECO:0000313" key="3">
    <source>
        <dbReference type="Proteomes" id="UP000748308"/>
    </source>
</evidence>
<protein>
    <submittedName>
        <fullName evidence="2">HAD family hydrolase</fullName>
    </submittedName>
</protein>
<keyword evidence="1 2" id="KW-0378">Hydrolase</keyword>
<dbReference type="PANTHER" id="PTHR43316:SF3">
    <property type="entry name" value="HALOACID DEHALOGENASE, TYPE II (AFU_ORTHOLOGUE AFUA_2G07750)-RELATED"/>
    <property type="match status" value="1"/>
</dbReference>
<dbReference type="EMBL" id="VGIY01000093">
    <property type="protein sequence ID" value="MBM3317223.1"/>
    <property type="molecule type" value="Genomic_DNA"/>
</dbReference>
<comment type="caution">
    <text evidence="2">The sequence shown here is derived from an EMBL/GenBank/DDBJ whole genome shotgun (WGS) entry which is preliminary data.</text>
</comment>
<proteinExistence type="predicted"/>
<organism evidence="2 3">
    <name type="scientific">Eiseniibacteriota bacterium</name>
    <dbReference type="NCBI Taxonomy" id="2212470"/>
    <lineage>
        <taxon>Bacteria</taxon>
        <taxon>Candidatus Eiseniibacteriota</taxon>
    </lineage>
</organism>
<evidence type="ECO:0000256" key="1">
    <source>
        <dbReference type="ARBA" id="ARBA00022801"/>
    </source>
</evidence>
<dbReference type="NCBIfam" id="TIGR01509">
    <property type="entry name" value="HAD-SF-IA-v3"/>
    <property type="match status" value="1"/>
</dbReference>
<dbReference type="SFLD" id="SFLDG01129">
    <property type="entry name" value="C1.5:_HAD__Beta-PGM__Phosphata"/>
    <property type="match status" value="1"/>
</dbReference>
<dbReference type="InterPro" id="IPR006439">
    <property type="entry name" value="HAD-SF_hydro_IA"/>
</dbReference>
<accession>A0A938BNH8</accession>
<dbReference type="PANTHER" id="PTHR43316">
    <property type="entry name" value="HYDROLASE, HALOACID DELAHOGENASE-RELATED"/>
    <property type="match status" value="1"/>
</dbReference>
<dbReference type="GO" id="GO:0016787">
    <property type="term" value="F:hydrolase activity"/>
    <property type="evidence" value="ECO:0007669"/>
    <property type="project" value="UniProtKB-KW"/>
</dbReference>
<name>A0A938BNH8_UNCEI</name>
<dbReference type="Gene3D" id="3.40.50.1000">
    <property type="entry name" value="HAD superfamily/HAD-like"/>
    <property type="match status" value="1"/>
</dbReference>
<reference evidence="2" key="1">
    <citation type="submission" date="2019-03" db="EMBL/GenBank/DDBJ databases">
        <title>Lake Tanganyika Metagenome-Assembled Genomes (MAGs).</title>
        <authorList>
            <person name="Tran P."/>
        </authorList>
    </citation>
    <scope>NUCLEOTIDE SEQUENCE</scope>
    <source>
        <strain evidence="2">M_DeepCast_400m_m2_100</strain>
    </source>
</reference>
<dbReference type="SUPFAM" id="SSF56784">
    <property type="entry name" value="HAD-like"/>
    <property type="match status" value="1"/>
</dbReference>
<dbReference type="InterPro" id="IPR051540">
    <property type="entry name" value="S-2-haloacid_dehalogenase"/>
</dbReference>
<dbReference type="SFLD" id="SFLDS00003">
    <property type="entry name" value="Haloacid_Dehalogenase"/>
    <property type="match status" value="1"/>
</dbReference>